<evidence type="ECO:0000256" key="9">
    <source>
        <dbReference type="ARBA" id="ARBA00023136"/>
    </source>
</evidence>
<evidence type="ECO:0000256" key="1">
    <source>
        <dbReference type="ARBA" id="ARBA00004651"/>
    </source>
</evidence>
<dbReference type="InterPro" id="IPR000802">
    <property type="entry name" value="Arsenical_pump_ArsB"/>
</dbReference>
<feature type="domain" description="Citrate transporter-like" evidence="11">
    <location>
        <begin position="12"/>
        <end position="304"/>
    </location>
</feature>
<reference evidence="12 13" key="2">
    <citation type="submission" date="2019-08" db="EMBL/GenBank/DDBJ databases">
        <title>Jejuicoccus antrihumi gen. nov., sp. nov., a new member of the family Dermacoccaceae isolated from a cave.</title>
        <authorList>
            <person name="Schumann P."/>
            <person name="Kim I.S."/>
        </authorList>
    </citation>
    <scope>NUCLEOTIDE SEQUENCE [LARGE SCALE GENOMIC DNA]</scope>
    <source>
        <strain evidence="12 13">C5-26</strain>
    </source>
</reference>
<evidence type="ECO:0000256" key="5">
    <source>
        <dbReference type="ARBA" id="ARBA00022475"/>
    </source>
</evidence>
<comment type="subcellular location">
    <subcellularLocation>
        <location evidence="1">Cell membrane</location>
        <topology evidence="1">Multi-pass membrane protein</topology>
    </subcellularLocation>
</comment>
<protein>
    <submittedName>
        <fullName evidence="12">Arsenic transporter</fullName>
    </submittedName>
</protein>
<keyword evidence="6 10" id="KW-0812">Transmembrane</keyword>
<dbReference type="Pfam" id="PF03600">
    <property type="entry name" value="CitMHS"/>
    <property type="match status" value="1"/>
</dbReference>
<feature type="transmembrane region" description="Helical" evidence="10">
    <location>
        <begin position="198"/>
        <end position="215"/>
    </location>
</feature>
<keyword evidence="5" id="KW-1003">Cell membrane</keyword>
<comment type="caution">
    <text evidence="12">The sequence shown here is derived from an EMBL/GenBank/DDBJ whole genome shotgun (WGS) entry which is preliminary data.</text>
</comment>
<evidence type="ECO:0000256" key="8">
    <source>
        <dbReference type="ARBA" id="ARBA00022989"/>
    </source>
</evidence>
<name>A0A563E1E2_9MICO</name>
<evidence type="ECO:0000256" key="6">
    <source>
        <dbReference type="ARBA" id="ARBA00022692"/>
    </source>
</evidence>
<dbReference type="RefSeq" id="WP_146316660.1">
    <property type="nucleotide sequence ID" value="NZ_VCQV01000012.1"/>
</dbReference>
<comment type="similarity">
    <text evidence="3">Belongs to the CitM (TC 2.A.11) transporter family.</text>
</comment>
<feature type="transmembrane region" description="Helical" evidence="10">
    <location>
        <begin position="300"/>
        <end position="323"/>
    </location>
</feature>
<feature type="transmembrane region" description="Helical" evidence="10">
    <location>
        <begin position="51"/>
        <end position="84"/>
    </location>
</feature>
<keyword evidence="9 10" id="KW-0472">Membrane</keyword>
<evidence type="ECO:0000256" key="7">
    <source>
        <dbReference type="ARBA" id="ARBA00022849"/>
    </source>
</evidence>
<keyword evidence="7" id="KW-0059">Arsenical resistance</keyword>
<dbReference type="PRINTS" id="PR00758">
    <property type="entry name" value="ARSENICPUMP"/>
</dbReference>
<keyword evidence="4" id="KW-0813">Transport</keyword>
<feature type="transmembrane region" description="Helical" evidence="10">
    <location>
        <begin position="227"/>
        <end position="248"/>
    </location>
</feature>
<feature type="transmembrane region" description="Helical" evidence="10">
    <location>
        <begin position="91"/>
        <end position="111"/>
    </location>
</feature>
<evidence type="ECO:0000256" key="2">
    <source>
        <dbReference type="ARBA" id="ARBA00006433"/>
    </source>
</evidence>
<dbReference type="OrthoDB" id="9774335at2"/>
<dbReference type="AlphaFoldDB" id="A0A563E1E2"/>
<feature type="transmembrane region" description="Helical" evidence="10">
    <location>
        <begin position="175"/>
        <end position="192"/>
    </location>
</feature>
<keyword evidence="8 10" id="KW-1133">Transmembrane helix</keyword>
<dbReference type="PANTHER" id="PTHR43302:SF5">
    <property type="entry name" value="TRANSPORTER ARSB-RELATED"/>
    <property type="match status" value="1"/>
</dbReference>
<evidence type="ECO:0000313" key="12">
    <source>
        <dbReference type="EMBL" id="TWP36326.1"/>
    </source>
</evidence>
<keyword evidence="13" id="KW-1185">Reference proteome</keyword>
<dbReference type="EMBL" id="VCQV01000012">
    <property type="protein sequence ID" value="TWP36326.1"/>
    <property type="molecule type" value="Genomic_DNA"/>
</dbReference>
<organism evidence="12 13">
    <name type="scientific">Leekyejoonella antrihumi</name>
    <dbReference type="NCBI Taxonomy" id="1660198"/>
    <lineage>
        <taxon>Bacteria</taxon>
        <taxon>Bacillati</taxon>
        <taxon>Actinomycetota</taxon>
        <taxon>Actinomycetes</taxon>
        <taxon>Micrococcales</taxon>
        <taxon>Dermacoccaceae</taxon>
        <taxon>Leekyejoonella</taxon>
    </lineage>
</organism>
<dbReference type="GO" id="GO:0005886">
    <property type="term" value="C:plasma membrane"/>
    <property type="evidence" value="ECO:0007669"/>
    <property type="project" value="UniProtKB-SubCell"/>
</dbReference>
<evidence type="ECO:0000256" key="10">
    <source>
        <dbReference type="SAM" id="Phobius"/>
    </source>
</evidence>
<reference evidence="12 13" key="1">
    <citation type="submission" date="2019-05" db="EMBL/GenBank/DDBJ databases">
        <authorList>
            <person name="Lee S.D."/>
        </authorList>
    </citation>
    <scope>NUCLEOTIDE SEQUENCE [LARGE SCALE GENOMIC DNA]</scope>
    <source>
        <strain evidence="12 13">C5-26</strain>
    </source>
</reference>
<dbReference type="InterPro" id="IPR004680">
    <property type="entry name" value="Cit_transptr-like_dom"/>
</dbReference>
<gene>
    <name evidence="12" type="ORF">FGL98_10180</name>
</gene>
<sequence length="361" mass="38026">MTNIGDLAARILPVMLFLASITVVAEISQVAGVFDIAGHWAARHAHHRTVLLWLLIVAISCLATIVLSLDTTAVLLTPVVLAIAQQIRVSPLPFALTTVWLANTASLLLPVSNLTNLLALHHFSQIGGYPTYLRVAWLPALVAIAVTIAVIAALHRRQLRGRFTIDSPDEPHDRVLLWVSGGVCLVIGPVFLTGVTPAIPATIAAAMLLVVLWVRQRDAVRGIQIPWRMIVAVCVVFVVIDVLGHHGLTHGLQDVAGTGGGSLDLLRLSATGAVGANLVNNLPAYLAIEPATGFGATRLMALLIGTNAGPLVTVWGSMATLLWRDRCRRAGVSVPLARFTAESALVAVCAVVAASLALAVA</sequence>
<feature type="transmembrane region" description="Helical" evidence="10">
    <location>
        <begin position="12"/>
        <end position="31"/>
    </location>
</feature>
<dbReference type="GO" id="GO:0015105">
    <property type="term" value="F:arsenite transmembrane transporter activity"/>
    <property type="evidence" value="ECO:0007669"/>
    <property type="project" value="InterPro"/>
</dbReference>
<accession>A0A563E1E2</accession>
<comment type="similarity">
    <text evidence="2">Belongs to the ArsB family.</text>
</comment>
<proteinExistence type="inferred from homology"/>
<evidence type="ECO:0000256" key="3">
    <source>
        <dbReference type="ARBA" id="ARBA00009843"/>
    </source>
</evidence>
<evidence type="ECO:0000259" key="11">
    <source>
        <dbReference type="Pfam" id="PF03600"/>
    </source>
</evidence>
<evidence type="ECO:0000256" key="4">
    <source>
        <dbReference type="ARBA" id="ARBA00022448"/>
    </source>
</evidence>
<dbReference type="Proteomes" id="UP000320244">
    <property type="component" value="Unassembled WGS sequence"/>
</dbReference>
<dbReference type="GO" id="GO:0046685">
    <property type="term" value="P:response to arsenic-containing substance"/>
    <property type="evidence" value="ECO:0007669"/>
    <property type="project" value="UniProtKB-KW"/>
</dbReference>
<evidence type="ECO:0000313" key="13">
    <source>
        <dbReference type="Proteomes" id="UP000320244"/>
    </source>
</evidence>
<dbReference type="PANTHER" id="PTHR43302">
    <property type="entry name" value="TRANSPORTER ARSB-RELATED"/>
    <property type="match status" value="1"/>
</dbReference>
<feature type="transmembrane region" description="Helical" evidence="10">
    <location>
        <begin position="131"/>
        <end position="154"/>
    </location>
</feature>
<feature type="transmembrane region" description="Helical" evidence="10">
    <location>
        <begin position="343"/>
        <end position="360"/>
    </location>
</feature>